<dbReference type="Gene3D" id="3.10.100.10">
    <property type="entry name" value="Mannose-Binding Protein A, subunit A"/>
    <property type="match status" value="1"/>
</dbReference>
<dbReference type="InterPro" id="IPR018378">
    <property type="entry name" value="C-type_lectin_CS"/>
</dbReference>
<reference evidence="4" key="3">
    <citation type="submission" date="2025-09" db="UniProtKB">
        <authorList>
            <consortium name="Ensembl"/>
        </authorList>
    </citation>
    <scope>IDENTIFICATION</scope>
</reference>
<dbReference type="PROSITE" id="PS00615">
    <property type="entry name" value="C_TYPE_LECTIN_1"/>
    <property type="match status" value="1"/>
</dbReference>
<accession>A0AAY4ARJ5</accession>
<dbReference type="InterPro" id="IPR016186">
    <property type="entry name" value="C-type_lectin-like/link_sf"/>
</dbReference>
<dbReference type="AlphaFoldDB" id="A0AAY4ARJ5"/>
<dbReference type="Pfam" id="PF00059">
    <property type="entry name" value="Lectin_C"/>
    <property type="match status" value="1"/>
</dbReference>
<feature type="domain" description="C-type lectin" evidence="3">
    <location>
        <begin position="109"/>
        <end position="221"/>
    </location>
</feature>
<evidence type="ECO:0000259" key="3">
    <source>
        <dbReference type="PROSITE" id="PS50041"/>
    </source>
</evidence>
<dbReference type="SMART" id="SM00034">
    <property type="entry name" value="CLECT"/>
    <property type="match status" value="1"/>
</dbReference>
<dbReference type="SUPFAM" id="SSF56436">
    <property type="entry name" value="C-type lectin-like"/>
    <property type="match status" value="1"/>
</dbReference>
<keyword evidence="2" id="KW-1015">Disulfide bond</keyword>
<protein>
    <recommendedName>
        <fullName evidence="3">C-type lectin domain-containing protein</fullName>
    </recommendedName>
</protein>
<dbReference type="InterPro" id="IPR001304">
    <property type="entry name" value="C-type_lectin-like"/>
</dbReference>
<dbReference type="GeneTree" id="ENSGT01030000234575"/>
<reference evidence="4 5" key="1">
    <citation type="submission" date="2020-06" db="EMBL/GenBank/DDBJ databases">
        <authorList>
            <consortium name="Wellcome Sanger Institute Data Sharing"/>
        </authorList>
    </citation>
    <scope>NUCLEOTIDE SEQUENCE [LARGE SCALE GENOMIC DNA]</scope>
</reference>
<dbReference type="Proteomes" id="UP000694580">
    <property type="component" value="Chromosome 9"/>
</dbReference>
<evidence type="ECO:0000256" key="2">
    <source>
        <dbReference type="ARBA" id="ARBA00023157"/>
    </source>
</evidence>
<dbReference type="InterPro" id="IPR016187">
    <property type="entry name" value="CTDL_fold"/>
</dbReference>
<name>A0AAY4ARJ5_9TELE</name>
<dbReference type="PANTHER" id="PTHR22803">
    <property type="entry name" value="MANNOSE, PHOSPHOLIPASE, LECTIN RECEPTOR RELATED"/>
    <property type="match status" value="1"/>
</dbReference>
<proteinExistence type="predicted"/>
<dbReference type="Ensembl" id="ENSDCDT00010011973.1">
    <property type="protein sequence ID" value="ENSDCDP00010011448.1"/>
    <property type="gene ID" value="ENSDCDG00010005067.1"/>
</dbReference>
<sequence>MFSFCVDLYLKFGLVLFGNWLHHGWVKSVAKEYKLSFFLMSLPQAVFMLDNYTSLARDRDMSKERDRLLSTLAGIGESIGSNAVGSVHRTGEKCFSVPGNPCSPGWHKMNCKCYLNSTAPMAWAEARRYCRERAGELVVIGSREEQVSKMNGWIGLTDSKNEGTWTWVDSSPLTQEFWAKGQPDSRGGLDEDCAVFQSDAQSAMSSWHDYECSSRHAAICEKFASR</sequence>
<keyword evidence="5" id="KW-1185">Reference proteome</keyword>
<organism evidence="4 5">
    <name type="scientific">Denticeps clupeoides</name>
    <name type="common">denticle herring</name>
    <dbReference type="NCBI Taxonomy" id="299321"/>
    <lineage>
        <taxon>Eukaryota</taxon>
        <taxon>Metazoa</taxon>
        <taxon>Chordata</taxon>
        <taxon>Craniata</taxon>
        <taxon>Vertebrata</taxon>
        <taxon>Euteleostomi</taxon>
        <taxon>Actinopterygii</taxon>
        <taxon>Neopterygii</taxon>
        <taxon>Teleostei</taxon>
        <taxon>Clupei</taxon>
        <taxon>Clupeiformes</taxon>
        <taxon>Denticipitoidei</taxon>
        <taxon>Denticipitidae</taxon>
        <taxon>Denticeps</taxon>
    </lineage>
</organism>
<dbReference type="InterPro" id="IPR050111">
    <property type="entry name" value="C-type_lectin/snaclec_domain"/>
</dbReference>
<evidence type="ECO:0000256" key="1">
    <source>
        <dbReference type="ARBA" id="ARBA00022734"/>
    </source>
</evidence>
<keyword evidence="1" id="KW-0430">Lectin</keyword>
<dbReference type="GO" id="GO:0030246">
    <property type="term" value="F:carbohydrate binding"/>
    <property type="evidence" value="ECO:0007669"/>
    <property type="project" value="UniProtKB-KW"/>
</dbReference>
<dbReference type="CDD" id="cd03590">
    <property type="entry name" value="CLECT_DC-SIGN_like"/>
    <property type="match status" value="1"/>
</dbReference>
<reference evidence="4" key="2">
    <citation type="submission" date="2025-08" db="UniProtKB">
        <authorList>
            <consortium name="Ensembl"/>
        </authorList>
    </citation>
    <scope>IDENTIFICATION</scope>
</reference>
<evidence type="ECO:0000313" key="5">
    <source>
        <dbReference type="Proteomes" id="UP000694580"/>
    </source>
</evidence>
<dbReference type="PROSITE" id="PS50041">
    <property type="entry name" value="C_TYPE_LECTIN_2"/>
    <property type="match status" value="1"/>
</dbReference>
<dbReference type="InterPro" id="IPR033989">
    <property type="entry name" value="CD209-like_CTLD"/>
</dbReference>
<evidence type="ECO:0000313" key="4">
    <source>
        <dbReference type="Ensembl" id="ENSDCDP00010011448.1"/>
    </source>
</evidence>